<name>A0A836CBK7_9STRA</name>
<organism evidence="1 2">
    <name type="scientific">Tribonema minus</name>
    <dbReference type="NCBI Taxonomy" id="303371"/>
    <lineage>
        <taxon>Eukaryota</taxon>
        <taxon>Sar</taxon>
        <taxon>Stramenopiles</taxon>
        <taxon>Ochrophyta</taxon>
        <taxon>PX clade</taxon>
        <taxon>Xanthophyceae</taxon>
        <taxon>Tribonematales</taxon>
        <taxon>Tribonemataceae</taxon>
        <taxon>Tribonema</taxon>
    </lineage>
</organism>
<comment type="caution">
    <text evidence="1">The sequence shown here is derived from an EMBL/GenBank/DDBJ whole genome shotgun (WGS) entry which is preliminary data.</text>
</comment>
<proteinExistence type="predicted"/>
<dbReference type="EMBL" id="JAFCMP010000501">
    <property type="protein sequence ID" value="KAG5179078.1"/>
    <property type="molecule type" value="Genomic_DNA"/>
</dbReference>
<protein>
    <submittedName>
        <fullName evidence="1">Uncharacterized protein</fullName>
    </submittedName>
</protein>
<evidence type="ECO:0000313" key="1">
    <source>
        <dbReference type="EMBL" id="KAG5179078.1"/>
    </source>
</evidence>
<accession>A0A836CBK7</accession>
<reference evidence="1" key="1">
    <citation type="submission" date="2021-02" db="EMBL/GenBank/DDBJ databases">
        <title>First Annotated Genome of the Yellow-green Alga Tribonema minus.</title>
        <authorList>
            <person name="Mahan K.M."/>
        </authorList>
    </citation>
    <scope>NUCLEOTIDE SEQUENCE</scope>
    <source>
        <strain evidence="1">UTEX B ZZ1240</strain>
    </source>
</reference>
<dbReference type="Proteomes" id="UP000664859">
    <property type="component" value="Unassembled WGS sequence"/>
</dbReference>
<evidence type="ECO:0000313" key="2">
    <source>
        <dbReference type="Proteomes" id="UP000664859"/>
    </source>
</evidence>
<keyword evidence="2" id="KW-1185">Reference proteome</keyword>
<sequence length="233" mass="25590">MTTVPNPIAACIRIAYVEAGFMAGVAQFFPQWTPATMALLSMCQADDSKWHTVQATSSCPELIRQASSVPRPPSSLPGVDFEVSVSMDFIAAAFRTAEERRHRHIAAVDGGQYCGGYQWVLVIGAYPKTRAHKIVGYTLGVYVAHHVAIEGPAQYRAAPCFSNRSIAITCIAANGRQYVHRTESFFANASTMVGDHDFFKVLVTTWDTSDHMGYKHCLKEAGHMSFQAKARLL</sequence>
<gene>
    <name evidence="1" type="ORF">JKP88DRAFT_247713</name>
</gene>
<dbReference type="AlphaFoldDB" id="A0A836CBK7"/>